<protein>
    <submittedName>
        <fullName evidence="6">NAD(P)/FAD-dependent oxidoreductase</fullName>
    </submittedName>
</protein>
<dbReference type="PRINTS" id="PR00368">
    <property type="entry name" value="FADPNR"/>
</dbReference>
<dbReference type="GeneID" id="57970872"/>
<organism evidence="6 8">
    <name type="scientific">Clostridium symbiosum</name>
    <name type="common">Bacteroides symbiosus</name>
    <dbReference type="NCBI Taxonomy" id="1512"/>
    <lineage>
        <taxon>Bacteria</taxon>
        <taxon>Bacillati</taxon>
        <taxon>Bacillota</taxon>
        <taxon>Clostridia</taxon>
        <taxon>Lachnospirales</taxon>
        <taxon>Lachnospiraceae</taxon>
        <taxon>Otoolea</taxon>
    </lineage>
</organism>
<dbReference type="Pfam" id="PF03486">
    <property type="entry name" value="HI0933_like"/>
    <property type="match status" value="1"/>
</dbReference>
<dbReference type="EMBL" id="JAQLGM010000041">
    <property type="protein sequence ID" value="MDB2001530.1"/>
    <property type="molecule type" value="Genomic_DNA"/>
</dbReference>
<evidence type="ECO:0000259" key="5">
    <source>
        <dbReference type="Pfam" id="PF22780"/>
    </source>
</evidence>
<name>A0AAW5F1Z1_CLOSY</name>
<comment type="caution">
    <text evidence="6">The sequence shown here is derived from an EMBL/GenBank/DDBJ whole genome shotgun (WGS) entry which is preliminary data.</text>
</comment>
<dbReference type="PANTHER" id="PTHR42887:SF2">
    <property type="entry name" value="OS12G0638800 PROTEIN"/>
    <property type="match status" value="1"/>
</dbReference>
<evidence type="ECO:0000313" key="8">
    <source>
        <dbReference type="Proteomes" id="UP001203136"/>
    </source>
</evidence>
<reference evidence="6" key="1">
    <citation type="journal article" date="2022" name="Cell Host Microbe">
        <title>Colonization of the live biotherapeutic product VE303 and modulation of the microbiota and metabolites in healthy volunteers.</title>
        <authorList>
            <person name="Dsouza M."/>
            <person name="Menon R."/>
            <person name="Crossette E."/>
            <person name="Bhattarai S.K."/>
            <person name="Schneider J."/>
            <person name="Kim Y.G."/>
            <person name="Reddy S."/>
            <person name="Caballero S."/>
            <person name="Felix C."/>
            <person name="Cornacchione L."/>
            <person name="Hendrickson J."/>
            <person name="Watson A.R."/>
            <person name="Minot S.S."/>
            <person name="Greenfield N."/>
            <person name="Schopf L."/>
            <person name="Szabady R."/>
            <person name="Patarroyo J."/>
            <person name="Smith W."/>
            <person name="Harrison P."/>
            <person name="Kuijper E.J."/>
            <person name="Kelly C.P."/>
            <person name="Olle B."/>
            <person name="Bobilev D."/>
            <person name="Silber J.L."/>
            <person name="Bucci V."/>
            <person name="Roberts B."/>
            <person name="Faith J."/>
            <person name="Norman J.M."/>
        </authorList>
    </citation>
    <scope>NUCLEOTIDE SEQUENCE</scope>
    <source>
        <strain evidence="6">VE303-04</strain>
    </source>
</reference>
<evidence type="ECO:0000313" key="7">
    <source>
        <dbReference type="EMBL" id="MDB2001530.1"/>
    </source>
</evidence>
<dbReference type="PRINTS" id="PR00411">
    <property type="entry name" value="PNDRDTASEI"/>
</dbReference>
<sequence length="439" mass="48288">MHHLLQFGRRLNSDNVTNTAEKNETGVGLSMKKQVTIIGAGASGMTAAIFAARQGAQVTLLEHMDRVGKKILSTGNGKCNLSNRFMGETCYRSGVADFPMEVISRFTVEETLSFFEDLGIVVKDRNGYLYPHSGQASSVLDVLRAELDHRRIRTVTECRIDAVRYRETGDKRFKVSTSQGSFLSDCLILATGSKAAPATGSDGSGYQLAEQLGHHIIKPLPALVQLRCREKFYKQISGVRTDGCVSLRCGSKELARDQGEIQLTDYGISGIPVFQVSRYASRAIDRGEKVTAVLDFYPDATFEKTRRMMEGRKLSCSSKPMEDFFTGWFHKKLAALFIRLANLEPHKQAGLLTVEEIDRLTCVIKEFTTEITAANPFENAQICCGGADVREIAPESMESKLKKGLYLIGELLDVDGICGGYNLQWAWSTGAIAGTHAGL</sequence>
<accession>A0AAW5F1Z1</accession>
<evidence type="ECO:0000256" key="2">
    <source>
        <dbReference type="ARBA" id="ARBA00022630"/>
    </source>
</evidence>
<comment type="cofactor">
    <cofactor evidence="1">
        <name>FAD</name>
        <dbReference type="ChEBI" id="CHEBI:57692"/>
    </cofactor>
</comment>
<dbReference type="InterPro" id="IPR036188">
    <property type="entry name" value="FAD/NAD-bd_sf"/>
</dbReference>
<dbReference type="SUPFAM" id="SSF51905">
    <property type="entry name" value="FAD/NAD(P)-binding domain"/>
    <property type="match status" value="1"/>
</dbReference>
<dbReference type="AlphaFoldDB" id="A0AAW5F1Z1"/>
<feature type="domain" description="RsdA/BaiN/AoA(So)-like insert" evidence="5">
    <location>
        <begin position="221"/>
        <end position="382"/>
    </location>
</feature>
<proteinExistence type="predicted"/>
<dbReference type="Proteomes" id="UP001203136">
    <property type="component" value="Unassembled WGS sequence"/>
</dbReference>
<gene>
    <name evidence="6" type="ORF">K5I21_09090</name>
    <name evidence="7" type="ORF">PM006_15100</name>
</gene>
<feature type="domain" description="RsdA/BaiN/AoA(So)-like Rossmann fold-like" evidence="4">
    <location>
        <begin position="34"/>
        <end position="435"/>
    </location>
</feature>
<dbReference type="Pfam" id="PF22780">
    <property type="entry name" value="HI0933_like_1st"/>
    <property type="match status" value="1"/>
</dbReference>
<dbReference type="Proteomes" id="UP001300871">
    <property type="component" value="Unassembled WGS sequence"/>
</dbReference>
<dbReference type="Gene3D" id="2.40.30.10">
    <property type="entry name" value="Translation factors"/>
    <property type="match status" value="1"/>
</dbReference>
<dbReference type="InterPro" id="IPR004792">
    <property type="entry name" value="BaiN-like"/>
</dbReference>
<keyword evidence="3" id="KW-0274">FAD</keyword>
<dbReference type="InterPro" id="IPR023166">
    <property type="entry name" value="BaiN-like_dom_sf"/>
</dbReference>
<keyword evidence="2" id="KW-0285">Flavoprotein</keyword>
<evidence type="ECO:0000259" key="4">
    <source>
        <dbReference type="Pfam" id="PF03486"/>
    </source>
</evidence>
<dbReference type="PANTHER" id="PTHR42887">
    <property type="entry name" value="OS12G0638800 PROTEIN"/>
    <property type="match status" value="1"/>
</dbReference>
<dbReference type="SUPFAM" id="SSF160996">
    <property type="entry name" value="HI0933 insert domain-like"/>
    <property type="match status" value="1"/>
</dbReference>
<evidence type="ECO:0000256" key="1">
    <source>
        <dbReference type="ARBA" id="ARBA00001974"/>
    </source>
</evidence>
<dbReference type="Gene3D" id="1.10.8.260">
    <property type="entry name" value="HI0933 insert domain-like"/>
    <property type="match status" value="1"/>
</dbReference>
<dbReference type="EMBL" id="JAINVB010000001">
    <property type="protein sequence ID" value="MCK0086017.1"/>
    <property type="molecule type" value="Genomic_DNA"/>
</dbReference>
<dbReference type="InterPro" id="IPR055178">
    <property type="entry name" value="RsdA/BaiN/AoA(So)-like_dom"/>
</dbReference>
<evidence type="ECO:0000313" key="6">
    <source>
        <dbReference type="EMBL" id="MCK0086017.1"/>
    </source>
</evidence>
<dbReference type="RefSeq" id="WP_003504060.1">
    <property type="nucleotide sequence ID" value="NZ_CACRUA010000016.1"/>
</dbReference>
<dbReference type="InterPro" id="IPR057661">
    <property type="entry name" value="RsdA/BaiN/AoA(So)_Rossmann"/>
</dbReference>
<dbReference type="Gene3D" id="3.50.50.60">
    <property type="entry name" value="FAD/NAD(P)-binding domain"/>
    <property type="match status" value="1"/>
</dbReference>
<dbReference type="NCBIfam" id="TIGR00275">
    <property type="entry name" value="aminoacetone oxidase family FAD-binding enzyme"/>
    <property type="match status" value="1"/>
</dbReference>
<evidence type="ECO:0000256" key="3">
    <source>
        <dbReference type="ARBA" id="ARBA00022827"/>
    </source>
</evidence>
<reference evidence="7" key="2">
    <citation type="submission" date="2023-01" db="EMBL/GenBank/DDBJ databases">
        <title>Human gut microbiome strain richness.</title>
        <authorList>
            <person name="Chen-Liaw A."/>
        </authorList>
    </citation>
    <scope>NUCLEOTIDE SEQUENCE</scope>
    <source>
        <strain evidence="7">B1_m1001713B170214d0_201011</strain>
    </source>
</reference>